<gene>
    <name evidence="2" type="ORF">CK820_G0008710</name>
</gene>
<accession>A0A2J8NTL3</accession>
<comment type="caution">
    <text evidence="2">The sequence shown here is derived from an EMBL/GenBank/DDBJ whole genome shotgun (WGS) entry which is preliminary data.</text>
</comment>
<feature type="non-terminal residue" evidence="2">
    <location>
        <position position="43"/>
    </location>
</feature>
<keyword evidence="1" id="KW-0732">Signal</keyword>
<name>A0A2J8NTL3_PANTR</name>
<protein>
    <submittedName>
        <fullName evidence="2">DUOX1 isoform 13</fullName>
    </submittedName>
</protein>
<dbReference type="EMBL" id="NBAG03000224">
    <property type="protein sequence ID" value="PNI75090.1"/>
    <property type="molecule type" value="Genomic_DNA"/>
</dbReference>
<evidence type="ECO:0000313" key="3">
    <source>
        <dbReference type="Proteomes" id="UP000236370"/>
    </source>
</evidence>
<dbReference type="AlphaFoldDB" id="A0A2J8NTL3"/>
<feature type="signal peptide" evidence="1">
    <location>
        <begin position="1"/>
        <end position="21"/>
    </location>
</feature>
<evidence type="ECO:0000313" key="2">
    <source>
        <dbReference type="EMBL" id="PNI75090.1"/>
    </source>
</evidence>
<feature type="chain" id="PRO_5014357656" evidence="1">
    <location>
        <begin position="22"/>
        <end position="43"/>
    </location>
</feature>
<sequence>MGFCLALAWTLLVGAWTPLGAQNPISWEVQRFDGWYNNLMEHR</sequence>
<organism evidence="2 3">
    <name type="scientific">Pan troglodytes</name>
    <name type="common">Chimpanzee</name>
    <dbReference type="NCBI Taxonomy" id="9598"/>
    <lineage>
        <taxon>Eukaryota</taxon>
        <taxon>Metazoa</taxon>
        <taxon>Chordata</taxon>
        <taxon>Craniata</taxon>
        <taxon>Vertebrata</taxon>
        <taxon>Euteleostomi</taxon>
        <taxon>Mammalia</taxon>
        <taxon>Eutheria</taxon>
        <taxon>Euarchontoglires</taxon>
        <taxon>Primates</taxon>
        <taxon>Haplorrhini</taxon>
        <taxon>Catarrhini</taxon>
        <taxon>Hominidae</taxon>
        <taxon>Pan</taxon>
    </lineage>
</organism>
<dbReference type="Proteomes" id="UP000236370">
    <property type="component" value="Unassembled WGS sequence"/>
</dbReference>
<proteinExistence type="predicted"/>
<dbReference type="SMR" id="A0A2J8NTL3"/>
<reference evidence="2 3" key="1">
    <citation type="submission" date="2017-12" db="EMBL/GenBank/DDBJ databases">
        <title>High-resolution comparative analysis of great ape genomes.</title>
        <authorList>
            <person name="Pollen A."/>
            <person name="Hastie A."/>
            <person name="Hormozdiari F."/>
            <person name="Dougherty M."/>
            <person name="Liu R."/>
            <person name="Chaisson M."/>
            <person name="Hoppe E."/>
            <person name="Hill C."/>
            <person name="Pang A."/>
            <person name="Hillier L."/>
            <person name="Baker C."/>
            <person name="Armstrong J."/>
            <person name="Shendure J."/>
            <person name="Paten B."/>
            <person name="Wilson R."/>
            <person name="Chao H."/>
            <person name="Schneider V."/>
            <person name="Ventura M."/>
            <person name="Kronenberg Z."/>
            <person name="Murali S."/>
            <person name="Gordon D."/>
            <person name="Cantsilieris S."/>
            <person name="Munson K."/>
            <person name="Nelson B."/>
            <person name="Raja A."/>
            <person name="Underwood J."/>
            <person name="Diekhans M."/>
            <person name="Fiddes I."/>
            <person name="Haussler D."/>
            <person name="Eichler E."/>
        </authorList>
    </citation>
    <scope>NUCLEOTIDE SEQUENCE [LARGE SCALE GENOMIC DNA]</scope>
    <source>
        <strain evidence="2">Yerkes chimp pedigree #C0471</strain>
    </source>
</reference>
<evidence type="ECO:0000256" key="1">
    <source>
        <dbReference type="SAM" id="SignalP"/>
    </source>
</evidence>